<comment type="caution">
    <text evidence="1">The sequence shown here is derived from an EMBL/GenBank/DDBJ whole genome shotgun (WGS) entry which is preliminary data.</text>
</comment>
<gene>
    <name evidence="1" type="ORF">ACFO3S_27315</name>
</gene>
<keyword evidence="2" id="KW-1185">Reference proteome</keyword>
<name>A0ABV9FIZ2_9BACL</name>
<dbReference type="EMBL" id="JBHSEP010000035">
    <property type="protein sequence ID" value="MFC4601976.1"/>
    <property type="molecule type" value="Genomic_DNA"/>
</dbReference>
<dbReference type="Proteomes" id="UP001596028">
    <property type="component" value="Unassembled WGS sequence"/>
</dbReference>
<dbReference type="RefSeq" id="WP_378102819.1">
    <property type="nucleotide sequence ID" value="NZ_JBHSEP010000035.1"/>
</dbReference>
<protein>
    <submittedName>
        <fullName evidence="1">Uncharacterized protein</fullName>
    </submittedName>
</protein>
<organism evidence="1 2">
    <name type="scientific">Cohnella hongkongensis</name>
    <dbReference type="NCBI Taxonomy" id="178337"/>
    <lineage>
        <taxon>Bacteria</taxon>
        <taxon>Bacillati</taxon>
        <taxon>Bacillota</taxon>
        <taxon>Bacilli</taxon>
        <taxon>Bacillales</taxon>
        <taxon>Paenibacillaceae</taxon>
        <taxon>Cohnella</taxon>
    </lineage>
</organism>
<evidence type="ECO:0000313" key="2">
    <source>
        <dbReference type="Proteomes" id="UP001596028"/>
    </source>
</evidence>
<evidence type="ECO:0000313" key="1">
    <source>
        <dbReference type="EMBL" id="MFC4601976.1"/>
    </source>
</evidence>
<proteinExistence type="predicted"/>
<accession>A0ABV9FIZ2</accession>
<sequence>MNEKITVFDELSKEREGFIMRNGTSGIEIKCTEKFVKHWEKRGFSIVKKDLIHLLEE</sequence>
<reference evidence="2" key="1">
    <citation type="journal article" date="2019" name="Int. J. Syst. Evol. Microbiol.">
        <title>The Global Catalogue of Microorganisms (GCM) 10K type strain sequencing project: providing services to taxonomists for standard genome sequencing and annotation.</title>
        <authorList>
            <consortium name="The Broad Institute Genomics Platform"/>
            <consortium name="The Broad Institute Genome Sequencing Center for Infectious Disease"/>
            <person name="Wu L."/>
            <person name="Ma J."/>
        </authorList>
    </citation>
    <scope>NUCLEOTIDE SEQUENCE [LARGE SCALE GENOMIC DNA]</scope>
    <source>
        <strain evidence="2">CCUG 49571</strain>
    </source>
</reference>